<evidence type="ECO:0000313" key="2">
    <source>
        <dbReference type="Proteomes" id="UP001141806"/>
    </source>
</evidence>
<proteinExistence type="predicted"/>
<dbReference type="EMBL" id="JAMYWD010000001">
    <property type="protein sequence ID" value="KAJ4981680.1"/>
    <property type="molecule type" value="Genomic_DNA"/>
</dbReference>
<dbReference type="OrthoDB" id="9970474at2759"/>
<protein>
    <recommendedName>
        <fullName evidence="3">Protein NEOXANTHIN-DEFICIENT 1</fullName>
    </recommendedName>
</protein>
<dbReference type="InterPro" id="IPR023375">
    <property type="entry name" value="ADC_dom_sf"/>
</dbReference>
<evidence type="ECO:0000313" key="1">
    <source>
        <dbReference type="EMBL" id="KAJ4981680.1"/>
    </source>
</evidence>
<sequence length="296" mass="32510">MEVGEAKLSSGYAKPPWLFSGSALYQLHLVKAETARAFIPKEFRLVEAFGYTLGGFFLAQYDDSPAGIFDELVVIAGIVWNPPTSCAWAARVLVNSHEACFHGRKFIGLPSQVAGFSKRTTAISERSRYKDNSFLNKIGFGTAFCNPKDRIDVQVAEIKDSSEIDFCCISLPTAVLESRSDSMWMGPIIKMSLPSYSGYTQYNPHLLKYSCQIKCRVRAVAPAKVSGPTTPVDKHGESFNPVDSEIGGLTENDARNRSISVLLSKPVLALEFNFLKMQVEPPIVVAHCSKNIVEGS</sequence>
<dbReference type="Gene3D" id="2.40.400.10">
    <property type="entry name" value="Acetoacetate decarboxylase-like"/>
    <property type="match status" value="1"/>
</dbReference>
<dbReference type="PANTHER" id="PTHR35467">
    <property type="match status" value="1"/>
</dbReference>
<comment type="caution">
    <text evidence="1">The sequence shown here is derived from an EMBL/GenBank/DDBJ whole genome shotgun (WGS) entry which is preliminary data.</text>
</comment>
<reference evidence="1" key="1">
    <citation type="journal article" date="2023" name="Plant J.">
        <title>The genome of the king protea, Protea cynaroides.</title>
        <authorList>
            <person name="Chang J."/>
            <person name="Duong T.A."/>
            <person name="Schoeman C."/>
            <person name="Ma X."/>
            <person name="Roodt D."/>
            <person name="Barker N."/>
            <person name="Li Z."/>
            <person name="Van de Peer Y."/>
            <person name="Mizrachi E."/>
        </authorList>
    </citation>
    <scope>NUCLEOTIDE SEQUENCE</scope>
    <source>
        <tissue evidence="1">Young leaves</tissue>
    </source>
</reference>
<name>A0A9Q0L3P1_9MAGN</name>
<keyword evidence="2" id="KW-1185">Reference proteome</keyword>
<dbReference type="Proteomes" id="UP001141806">
    <property type="component" value="Unassembled WGS sequence"/>
</dbReference>
<dbReference type="PANTHER" id="PTHR35467:SF2">
    <property type="entry name" value="PROTEIN NEOXANTHIN-DEFICIENT 1"/>
    <property type="match status" value="1"/>
</dbReference>
<dbReference type="InterPro" id="IPR039343">
    <property type="entry name" value="NDX1-like"/>
</dbReference>
<organism evidence="1 2">
    <name type="scientific">Protea cynaroides</name>
    <dbReference type="NCBI Taxonomy" id="273540"/>
    <lineage>
        <taxon>Eukaryota</taxon>
        <taxon>Viridiplantae</taxon>
        <taxon>Streptophyta</taxon>
        <taxon>Embryophyta</taxon>
        <taxon>Tracheophyta</taxon>
        <taxon>Spermatophyta</taxon>
        <taxon>Magnoliopsida</taxon>
        <taxon>Proteales</taxon>
        <taxon>Proteaceae</taxon>
        <taxon>Protea</taxon>
    </lineage>
</organism>
<gene>
    <name evidence="1" type="ORF">NE237_032517</name>
</gene>
<accession>A0A9Q0L3P1</accession>
<evidence type="ECO:0008006" key="3">
    <source>
        <dbReference type="Google" id="ProtNLM"/>
    </source>
</evidence>
<dbReference type="AlphaFoldDB" id="A0A9Q0L3P1"/>
<dbReference type="SUPFAM" id="SSF160104">
    <property type="entry name" value="Acetoacetate decarboxylase-like"/>
    <property type="match status" value="1"/>
</dbReference>